<dbReference type="EMBL" id="JARJCN010000007">
    <property type="protein sequence ID" value="KAJ7099265.1"/>
    <property type="molecule type" value="Genomic_DNA"/>
</dbReference>
<protein>
    <submittedName>
        <fullName evidence="1">Uncharacterized protein</fullName>
    </submittedName>
</protein>
<comment type="caution">
    <text evidence="1">The sequence shown here is derived from an EMBL/GenBank/DDBJ whole genome shotgun (WGS) entry which is preliminary data.</text>
</comment>
<evidence type="ECO:0000313" key="2">
    <source>
        <dbReference type="Proteomes" id="UP001222325"/>
    </source>
</evidence>
<evidence type="ECO:0000313" key="1">
    <source>
        <dbReference type="EMBL" id="KAJ7099265.1"/>
    </source>
</evidence>
<proteinExistence type="predicted"/>
<accession>A0AAD6UJP2</accession>
<name>A0AAD6UJP2_9AGAR</name>
<dbReference type="Proteomes" id="UP001222325">
    <property type="component" value="Unassembled WGS sequence"/>
</dbReference>
<organism evidence="1 2">
    <name type="scientific">Mycena belliarum</name>
    <dbReference type="NCBI Taxonomy" id="1033014"/>
    <lineage>
        <taxon>Eukaryota</taxon>
        <taxon>Fungi</taxon>
        <taxon>Dikarya</taxon>
        <taxon>Basidiomycota</taxon>
        <taxon>Agaricomycotina</taxon>
        <taxon>Agaricomycetes</taxon>
        <taxon>Agaricomycetidae</taxon>
        <taxon>Agaricales</taxon>
        <taxon>Marasmiineae</taxon>
        <taxon>Mycenaceae</taxon>
        <taxon>Mycena</taxon>
    </lineage>
</organism>
<gene>
    <name evidence="1" type="ORF">B0H15DRAFT_541428</name>
</gene>
<reference evidence="1" key="1">
    <citation type="submission" date="2023-03" db="EMBL/GenBank/DDBJ databases">
        <title>Massive genome expansion in bonnet fungi (Mycena s.s.) driven by repeated elements and novel gene families across ecological guilds.</title>
        <authorList>
            <consortium name="Lawrence Berkeley National Laboratory"/>
            <person name="Harder C.B."/>
            <person name="Miyauchi S."/>
            <person name="Viragh M."/>
            <person name="Kuo A."/>
            <person name="Thoen E."/>
            <person name="Andreopoulos B."/>
            <person name="Lu D."/>
            <person name="Skrede I."/>
            <person name="Drula E."/>
            <person name="Henrissat B."/>
            <person name="Morin E."/>
            <person name="Kohler A."/>
            <person name="Barry K."/>
            <person name="LaButti K."/>
            <person name="Morin E."/>
            <person name="Salamov A."/>
            <person name="Lipzen A."/>
            <person name="Mereny Z."/>
            <person name="Hegedus B."/>
            <person name="Baldrian P."/>
            <person name="Stursova M."/>
            <person name="Weitz H."/>
            <person name="Taylor A."/>
            <person name="Grigoriev I.V."/>
            <person name="Nagy L.G."/>
            <person name="Martin F."/>
            <person name="Kauserud H."/>
        </authorList>
    </citation>
    <scope>NUCLEOTIDE SEQUENCE</scope>
    <source>
        <strain evidence="1">CBHHK173m</strain>
    </source>
</reference>
<dbReference type="AlphaFoldDB" id="A0AAD6UJP2"/>
<sequence>MCCLSSMTQSRNRTVRSSEVPRTVVVTVWLFYISTARASRCAVTLAMDRSLTTTSLWHRNYGSNPYRIAKNSQFYGPYSYGRNSIQYGGEP</sequence>
<keyword evidence="2" id="KW-1185">Reference proteome</keyword>